<dbReference type="SUPFAM" id="SSF64182">
    <property type="entry name" value="DHH phosphoesterases"/>
    <property type="match status" value="1"/>
</dbReference>
<feature type="domain" description="DDH" evidence="6">
    <location>
        <begin position="19"/>
        <end position="146"/>
    </location>
</feature>
<dbReference type="InterPro" id="IPR001667">
    <property type="entry name" value="DDH_dom"/>
</dbReference>
<dbReference type="PANTHER" id="PTHR30255:SF2">
    <property type="entry name" value="SINGLE-STRANDED-DNA-SPECIFIC EXONUCLEASE RECJ"/>
    <property type="match status" value="1"/>
</dbReference>
<proteinExistence type="inferred from homology"/>
<evidence type="ECO:0000256" key="2">
    <source>
        <dbReference type="ARBA" id="ARBA00019841"/>
    </source>
</evidence>
<dbReference type="GO" id="GO:0006310">
    <property type="term" value="P:DNA recombination"/>
    <property type="evidence" value="ECO:0007669"/>
    <property type="project" value="InterPro"/>
</dbReference>
<organism evidence="9 10">
    <name type="scientific">Acidithiobacillus caldus (strain ATCC 51756 / DSM 8584 / KU)</name>
    <dbReference type="NCBI Taxonomy" id="637389"/>
    <lineage>
        <taxon>Bacteria</taxon>
        <taxon>Pseudomonadati</taxon>
        <taxon>Pseudomonadota</taxon>
        <taxon>Acidithiobacillia</taxon>
        <taxon>Acidithiobacillales</taxon>
        <taxon>Acidithiobacillaceae</taxon>
        <taxon>Acidithiobacillus</taxon>
    </lineage>
</organism>
<dbReference type="InterPro" id="IPR038763">
    <property type="entry name" value="DHH_sf"/>
</dbReference>
<evidence type="ECO:0000259" key="7">
    <source>
        <dbReference type="Pfam" id="PF02272"/>
    </source>
</evidence>
<dbReference type="InterPro" id="IPR003156">
    <property type="entry name" value="DHHA1_dom"/>
</dbReference>
<dbReference type="InterPro" id="IPR041122">
    <property type="entry name" value="RecJ_OB"/>
</dbReference>
<dbReference type="GO" id="GO:0006281">
    <property type="term" value="P:DNA repair"/>
    <property type="evidence" value="ECO:0007669"/>
    <property type="project" value="InterPro"/>
</dbReference>
<accession>A0A059ZRC9</accession>
<evidence type="ECO:0000256" key="4">
    <source>
        <dbReference type="ARBA" id="ARBA00022801"/>
    </source>
</evidence>
<dbReference type="NCBIfam" id="TIGR00644">
    <property type="entry name" value="recJ"/>
    <property type="match status" value="1"/>
</dbReference>
<sequence>MKEAVAWIAYAVRHQWPTVIVGDYDVDGACASAILRGSLSGLLPVTSIVPNRFTEGYGLTPAIVDRIAPETKLVITVDNGVSAHAGVAAAKQRGMTVLVTDHHLPGPLRPPADVIVNPNQPGCPFPWKSTCGTAVAWYLVLALHQTHPHWIGREQVESQIDLVALATVADLVKLERNNRVLVANGLRRIREGKINPGLSGIATMAQIELSTIREQDFAFKIGPRLNAAGRLADMQTGIHLLLSRDAEQVERWSRFLETVNAQRKEVQAQIEQEAVEIVNGMSDSGDPVLCVGSDHWHSGVVGIVAGKLKERFERPAFVLTATGEGDLAQGSGRSLDGWHLRDALARLDTEHPGILQRYGGHAMAAGLSIPKSRFDAFRAGINGVLLEQVPTGALHRQVHCDGPLSAAECTLEMARAIEAAGPWGQGFPEPLFENTFVVESARTMKGGHWKLHLRLEDSSSVPTNLVEAVHFLDGKEVAPEPPPSGLRIRAQYRLQVNRWQGREALQLQIHSAYPAPAPVVALTSESSLTPRCDGASPGA</sequence>
<dbReference type="Gene3D" id="3.90.1640.30">
    <property type="match status" value="1"/>
</dbReference>
<dbReference type="eggNOG" id="COG0608">
    <property type="taxonomic scope" value="Bacteria"/>
</dbReference>
<dbReference type="GO" id="GO:0008409">
    <property type="term" value="F:5'-3' exonuclease activity"/>
    <property type="evidence" value="ECO:0007669"/>
    <property type="project" value="InterPro"/>
</dbReference>
<dbReference type="InterPro" id="IPR051673">
    <property type="entry name" value="SSDNA_exonuclease_RecJ"/>
</dbReference>
<feature type="domain" description="RecJ OB" evidence="8">
    <location>
        <begin position="400"/>
        <end position="510"/>
    </location>
</feature>
<dbReference type="GO" id="GO:0003676">
    <property type="term" value="F:nucleic acid binding"/>
    <property type="evidence" value="ECO:0007669"/>
    <property type="project" value="InterPro"/>
</dbReference>
<dbReference type="HOGENOM" id="CLU_009736_5_1_6"/>
<keyword evidence="3" id="KW-0540">Nuclease</keyword>
<evidence type="ECO:0000259" key="6">
    <source>
        <dbReference type="Pfam" id="PF01368"/>
    </source>
</evidence>
<dbReference type="Pfam" id="PF02272">
    <property type="entry name" value="DHHA1"/>
    <property type="match status" value="1"/>
</dbReference>
<dbReference type="AlphaFoldDB" id="A0A059ZRC9"/>
<dbReference type="KEGG" id="acz:Acaty_c1570"/>
<gene>
    <name evidence="9" type="ORF">Acaty_c1570</name>
</gene>
<keyword evidence="4 9" id="KW-0378">Hydrolase</keyword>
<dbReference type="Proteomes" id="UP000005522">
    <property type="component" value="Chromosome"/>
</dbReference>
<dbReference type="EMBL" id="CP005986">
    <property type="protein sequence ID" value="AIA55434.1"/>
    <property type="molecule type" value="Genomic_DNA"/>
</dbReference>
<protein>
    <recommendedName>
        <fullName evidence="2">Single-stranded-DNA-specific exonuclease RecJ</fullName>
    </recommendedName>
</protein>
<evidence type="ECO:0000259" key="8">
    <source>
        <dbReference type="Pfam" id="PF17768"/>
    </source>
</evidence>
<name>A0A059ZRC9_ACICK</name>
<evidence type="ECO:0000313" key="9">
    <source>
        <dbReference type="EMBL" id="AIA55434.1"/>
    </source>
</evidence>
<dbReference type="Gene3D" id="3.10.310.30">
    <property type="match status" value="1"/>
</dbReference>
<reference evidence="9 10" key="1">
    <citation type="journal article" date="2009" name="J. Bacteriol.">
        <title>Draft genome sequence of the extremely acidophilic bacterium Acidithiobacillus caldus ATCC 51756 reveals metabolic versatility in the genus Acidithiobacillus.</title>
        <authorList>
            <person name="Valdes J."/>
            <person name="Quatrini R."/>
            <person name="Hallberg K."/>
            <person name="Dopson M."/>
            <person name="Valenzuela P.D."/>
            <person name="Holmes D.S."/>
        </authorList>
    </citation>
    <scope>NUCLEOTIDE SEQUENCE [LARGE SCALE GENOMIC DNA]</scope>
    <source>
        <strain evidence="10">ATCC 51756 / DSM 8584 / KU</strain>
    </source>
</reference>
<dbReference type="Pfam" id="PF17768">
    <property type="entry name" value="RecJ_OB"/>
    <property type="match status" value="1"/>
</dbReference>
<dbReference type="PANTHER" id="PTHR30255">
    <property type="entry name" value="SINGLE-STRANDED-DNA-SPECIFIC EXONUCLEASE RECJ"/>
    <property type="match status" value="1"/>
</dbReference>
<dbReference type="Pfam" id="PF01368">
    <property type="entry name" value="DHH"/>
    <property type="match status" value="1"/>
</dbReference>
<evidence type="ECO:0000313" key="10">
    <source>
        <dbReference type="Proteomes" id="UP000005522"/>
    </source>
</evidence>
<evidence type="ECO:0000256" key="5">
    <source>
        <dbReference type="ARBA" id="ARBA00022839"/>
    </source>
</evidence>
<comment type="similarity">
    <text evidence="1">Belongs to the RecJ family.</text>
</comment>
<evidence type="ECO:0000256" key="3">
    <source>
        <dbReference type="ARBA" id="ARBA00022722"/>
    </source>
</evidence>
<keyword evidence="5 9" id="KW-0269">Exonuclease</keyword>
<evidence type="ECO:0000256" key="1">
    <source>
        <dbReference type="ARBA" id="ARBA00005915"/>
    </source>
</evidence>
<feature type="domain" description="DHHA1" evidence="7">
    <location>
        <begin position="288"/>
        <end position="383"/>
    </location>
</feature>
<dbReference type="InterPro" id="IPR004610">
    <property type="entry name" value="RecJ"/>
</dbReference>